<proteinExistence type="inferred from homology"/>
<accession>A0A9P9WVI1</accession>
<organism evidence="7 8">
    <name type="scientific">Neoarthrinium moseri</name>
    <dbReference type="NCBI Taxonomy" id="1658444"/>
    <lineage>
        <taxon>Eukaryota</taxon>
        <taxon>Fungi</taxon>
        <taxon>Dikarya</taxon>
        <taxon>Ascomycota</taxon>
        <taxon>Pezizomycotina</taxon>
        <taxon>Sordariomycetes</taxon>
        <taxon>Xylariomycetidae</taxon>
        <taxon>Amphisphaeriales</taxon>
        <taxon>Apiosporaceae</taxon>
        <taxon>Neoarthrinium</taxon>
    </lineage>
</organism>
<feature type="chain" id="PRO_5040436965" description="FAD-binding PCMH-type domain-containing protein" evidence="5">
    <location>
        <begin position="23"/>
        <end position="507"/>
    </location>
</feature>
<evidence type="ECO:0000259" key="6">
    <source>
        <dbReference type="PROSITE" id="PS51387"/>
    </source>
</evidence>
<dbReference type="InterPro" id="IPR006094">
    <property type="entry name" value="Oxid_FAD_bind_N"/>
</dbReference>
<dbReference type="InterPro" id="IPR016169">
    <property type="entry name" value="FAD-bd_PCMH_sub2"/>
</dbReference>
<dbReference type="Gene3D" id="3.30.465.10">
    <property type="match status" value="1"/>
</dbReference>
<keyword evidence="8" id="KW-1185">Reference proteome</keyword>
<dbReference type="GO" id="GO:0016491">
    <property type="term" value="F:oxidoreductase activity"/>
    <property type="evidence" value="ECO:0007669"/>
    <property type="project" value="UniProtKB-KW"/>
</dbReference>
<evidence type="ECO:0000256" key="1">
    <source>
        <dbReference type="ARBA" id="ARBA00005466"/>
    </source>
</evidence>
<feature type="domain" description="FAD-binding PCMH-type" evidence="6">
    <location>
        <begin position="64"/>
        <end position="236"/>
    </location>
</feature>
<dbReference type="EMBL" id="JAFIMR010000003">
    <property type="protein sequence ID" value="KAI1880015.1"/>
    <property type="molecule type" value="Genomic_DNA"/>
</dbReference>
<evidence type="ECO:0000256" key="4">
    <source>
        <dbReference type="ARBA" id="ARBA00023002"/>
    </source>
</evidence>
<reference evidence="7" key="1">
    <citation type="submission" date="2021-03" db="EMBL/GenBank/DDBJ databases">
        <title>Revisited historic fungal species revealed as producer of novel bioactive compounds through whole genome sequencing and comparative genomics.</title>
        <authorList>
            <person name="Vignolle G.A."/>
            <person name="Hochenegger N."/>
            <person name="Mach R.L."/>
            <person name="Mach-Aigner A.R."/>
            <person name="Javad Rahimi M."/>
            <person name="Salim K.A."/>
            <person name="Chan C.M."/>
            <person name="Lim L.B.L."/>
            <person name="Cai F."/>
            <person name="Druzhinina I.S."/>
            <person name="U'Ren J.M."/>
            <person name="Derntl C."/>
        </authorList>
    </citation>
    <scope>NUCLEOTIDE SEQUENCE</scope>
    <source>
        <strain evidence="7">TUCIM 5799</strain>
    </source>
</reference>
<comment type="similarity">
    <text evidence="1">Belongs to the oxygen-dependent FAD-linked oxidoreductase family.</text>
</comment>
<evidence type="ECO:0000256" key="3">
    <source>
        <dbReference type="ARBA" id="ARBA00022827"/>
    </source>
</evidence>
<dbReference type="InterPro" id="IPR036318">
    <property type="entry name" value="FAD-bd_PCMH-like_sf"/>
</dbReference>
<dbReference type="SUPFAM" id="SSF56176">
    <property type="entry name" value="FAD-binding/transporter-associated domain-like"/>
    <property type="match status" value="1"/>
</dbReference>
<dbReference type="PROSITE" id="PS51387">
    <property type="entry name" value="FAD_PCMH"/>
    <property type="match status" value="1"/>
</dbReference>
<dbReference type="AlphaFoldDB" id="A0A9P9WVI1"/>
<keyword evidence="2" id="KW-0285">Flavoprotein</keyword>
<keyword evidence="4" id="KW-0560">Oxidoreductase</keyword>
<dbReference type="PANTHER" id="PTHR42973:SF13">
    <property type="entry name" value="FAD-BINDING PCMH-TYPE DOMAIN-CONTAINING PROTEIN"/>
    <property type="match status" value="1"/>
</dbReference>
<dbReference type="Pfam" id="PF01565">
    <property type="entry name" value="FAD_binding_4"/>
    <property type="match status" value="1"/>
</dbReference>
<sequence>MVALGLLACLAHFVLFTGHTTAAPSASTTKACQDIDSALPDRLSWPLELLYITETQEYWSTALRDLRPACVVHPINTSEVATIVQILNNYPDVNFSAKSGGHDPNPGHGSVQDGVLIALRKISGATYDAETNLAYVKPGGEWNDVIGDLEPYNVTVVGGRLGIVGVGGYLLQGGISFLSAQYGLAADSIVGWDTVMPNGSIINVDASTRPDLAVAMKGSGSQFGIVTQFTIEAHPIGEVWGGLRIYDDTQRETLYTALHNFVPNGAEDPKAAIIFTDVLAVGSIPVIIIYYFYDGSAPPTTGALAQFLEIPALVDQTFPRKYTDLLQSNGAPAALLMSRVSFRTFTIPHVPENTSIYAEIHQYWASVVSKYLDNPLHATAQCSIDYQPVPSLIGQHSQDRGGNAIGLSGSDPNRLFLELQCSWASAGDDDTVYNLTREVTEWLETKIPEWNVQAGLGESSYLPYFMNDAMGDQNVTGSYRGYVGLKALQQEVDPQGLFRSRAGGFKY</sequence>
<dbReference type="InterPro" id="IPR016166">
    <property type="entry name" value="FAD-bd_PCMH"/>
</dbReference>
<protein>
    <recommendedName>
        <fullName evidence="6">FAD-binding PCMH-type domain-containing protein</fullName>
    </recommendedName>
</protein>
<dbReference type="InterPro" id="IPR050416">
    <property type="entry name" value="FAD-linked_Oxidoreductase"/>
</dbReference>
<gene>
    <name evidence="7" type="ORF">JX265_001636</name>
</gene>
<dbReference type="GO" id="GO:0071949">
    <property type="term" value="F:FAD binding"/>
    <property type="evidence" value="ECO:0007669"/>
    <property type="project" value="InterPro"/>
</dbReference>
<dbReference type="Proteomes" id="UP000829685">
    <property type="component" value="Unassembled WGS sequence"/>
</dbReference>
<evidence type="ECO:0000256" key="5">
    <source>
        <dbReference type="SAM" id="SignalP"/>
    </source>
</evidence>
<comment type="caution">
    <text evidence="7">The sequence shown here is derived from an EMBL/GenBank/DDBJ whole genome shotgun (WGS) entry which is preliminary data.</text>
</comment>
<keyword evidence="5" id="KW-0732">Signal</keyword>
<dbReference type="PANTHER" id="PTHR42973">
    <property type="entry name" value="BINDING OXIDOREDUCTASE, PUTATIVE (AFU_ORTHOLOGUE AFUA_1G17690)-RELATED"/>
    <property type="match status" value="1"/>
</dbReference>
<evidence type="ECO:0000313" key="8">
    <source>
        <dbReference type="Proteomes" id="UP000829685"/>
    </source>
</evidence>
<keyword evidence="3" id="KW-0274">FAD</keyword>
<feature type="signal peptide" evidence="5">
    <location>
        <begin position="1"/>
        <end position="22"/>
    </location>
</feature>
<evidence type="ECO:0000256" key="2">
    <source>
        <dbReference type="ARBA" id="ARBA00022630"/>
    </source>
</evidence>
<dbReference type="OrthoDB" id="2151789at2759"/>
<evidence type="ECO:0000313" key="7">
    <source>
        <dbReference type="EMBL" id="KAI1880015.1"/>
    </source>
</evidence>
<name>A0A9P9WVI1_9PEZI</name>